<feature type="chain" id="PRO_5030889893" description="Secreted protein" evidence="1">
    <location>
        <begin position="16"/>
        <end position="128"/>
    </location>
</feature>
<evidence type="ECO:0000313" key="2">
    <source>
        <dbReference type="EMBL" id="CAD8472449.1"/>
    </source>
</evidence>
<protein>
    <recommendedName>
        <fullName evidence="3">Secreted protein</fullName>
    </recommendedName>
</protein>
<evidence type="ECO:0000256" key="1">
    <source>
        <dbReference type="SAM" id="SignalP"/>
    </source>
</evidence>
<accession>A0A7S0H8Q6</accession>
<dbReference type="EMBL" id="HBEP01005249">
    <property type="protein sequence ID" value="CAD8472449.1"/>
    <property type="molecule type" value="Transcribed_RNA"/>
</dbReference>
<name>A0A7S0H8Q6_9EUKA</name>
<sequence>MLAAGWCWCLSVVNGSIVVLLAQPSSLAVLVLVCEVGCAGWHALQRQPAAPADVACSASGFGQLVLHVENGLLEIFLAVCGSSTPASSCQDERRQHDELCRCCCCAAAWPSRARAAPAPQLACTRTPA</sequence>
<gene>
    <name evidence="2" type="ORF">PANT1444_LOCUS2915</name>
</gene>
<keyword evidence="1" id="KW-0732">Signal</keyword>
<dbReference type="AlphaFoldDB" id="A0A7S0H8Q6"/>
<feature type="signal peptide" evidence="1">
    <location>
        <begin position="1"/>
        <end position="15"/>
    </location>
</feature>
<proteinExistence type="predicted"/>
<organism evidence="2">
    <name type="scientific">Phaeocystis antarctica</name>
    <dbReference type="NCBI Taxonomy" id="33657"/>
    <lineage>
        <taxon>Eukaryota</taxon>
        <taxon>Haptista</taxon>
        <taxon>Haptophyta</taxon>
        <taxon>Prymnesiophyceae</taxon>
        <taxon>Phaeocystales</taxon>
        <taxon>Phaeocystaceae</taxon>
        <taxon>Phaeocystis</taxon>
    </lineage>
</organism>
<evidence type="ECO:0008006" key="3">
    <source>
        <dbReference type="Google" id="ProtNLM"/>
    </source>
</evidence>
<reference evidence="2" key="1">
    <citation type="submission" date="2021-01" db="EMBL/GenBank/DDBJ databases">
        <authorList>
            <person name="Corre E."/>
            <person name="Pelletier E."/>
            <person name="Niang G."/>
            <person name="Scheremetjew M."/>
            <person name="Finn R."/>
            <person name="Kale V."/>
            <person name="Holt S."/>
            <person name="Cochrane G."/>
            <person name="Meng A."/>
            <person name="Brown T."/>
            <person name="Cohen L."/>
        </authorList>
    </citation>
    <scope>NUCLEOTIDE SEQUENCE</scope>
    <source>
        <strain evidence="2">CCMP1374</strain>
    </source>
</reference>